<keyword evidence="2" id="KW-1185">Reference proteome</keyword>
<comment type="caution">
    <text evidence="1">The sequence shown here is derived from an EMBL/GenBank/DDBJ whole genome shotgun (WGS) entry which is preliminary data.</text>
</comment>
<reference evidence="1 2" key="1">
    <citation type="submission" date="2018-06" db="EMBL/GenBank/DDBJ databases">
        <title>Genomic Encyclopedia of Type Strains, Phase IV (KMG-IV): sequencing the most valuable type-strain genomes for metagenomic binning, comparative biology and taxonomic classification.</title>
        <authorList>
            <person name="Goeker M."/>
        </authorList>
    </citation>
    <scope>NUCLEOTIDE SEQUENCE [LARGE SCALE GENOMIC DNA]</scope>
    <source>
        <strain evidence="1 2">DSM 15140</strain>
    </source>
</reference>
<evidence type="ECO:0000313" key="1">
    <source>
        <dbReference type="EMBL" id="RBO98014.1"/>
    </source>
</evidence>
<name>A0A366E968_9BACI</name>
<accession>A0A366E968</accession>
<dbReference type="Proteomes" id="UP000252254">
    <property type="component" value="Unassembled WGS sequence"/>
</dbReference>
<gene>
    <name evidence="1" type="ORF">DES48_10634</name>
</gene>
<proteinExistence type="predicted"/>
<dbReference type="RefSeq" id="WP_079710855.1">
    <property type="nucleotide sequence ID" value="NZ_BAABQN010000008.1"/>
</dbReference>
<dbReference type="AlphaFoldDB" id="A0A366E968"/>
<sequence length="99" mass="11565">MYLNAIDNLQLYSQLSLTRVEDRMLIKADFPQKFIEENNLVDPFLYVTIYARGGERVRVIDEGTTKIYHLTEATTSPLTYHQILTFAIEHSKQFQHLTS</sequence>
<dbReference type="OrthoDB" id="2972929at2"/>
<evidence type="ECO:0000313" key="2">
    <source>
        <dbReference type="Proteomes" id="UP000252254"/>
    </source>
</evidence>
<dbReference type="EMBL" id="QNRI01000006">
    <property type="protein sequence ID" value="RBO98014.1"/>
    <property type="molecule type" value="Genomic_DNA"/>
</dbReference>
<dbReference type="STRING" id="200904.GCA_900168775_00855"/>
<protein>
    <submittedName>
        <fullName evidence="1">Uncharacterized protein</fullName>
    </submittedName>
</protein>
<organism evidence="1 2">
    <name type="scientific">Paraliobacillus ryukyuensis</name>
    <dbReference type="NCBI Taxonomy" id="200904"/>
    <lineage>
        <taxon>Bacteria</taxon>
        <taxon>Bacillati</taxon>
        <taxon>Bacillota</taxon>
        <taxon>Bacilli</taxon>
        <taxon>Bacillales</taxon>
        <taxon>Bacillaceae</taxon>
        <taxon>Paraliobacillus</taxon>
    </lineage>
</organism>